<evidence type="ECO:0000256" key="6">
    <source>
        <dbReference type="ARBA" id="ARBA00022958"/>
    </source>
</evidence>
<protein>
    <submittedName>
        <fullName evidence="14">Ion transporter</fullName>
    </submittedName>
    <submittedName>
        <fullName evidence="15">Voltage-gated potassium channel</fullName>
    </submittedName>
</protein>
<evidence type="ECO:0000256" key="11">
    <source>
        <dbReference type="SAM" id="Coils"/>
    </source>
</evidence>
<dbReference type="EMBL" id="FRBP01000008">
    <property type="protein sequence ID" value="SHL86384.1"/>
    <property type="molecule type" value="Genomic_DNA"/>
</dbReference>
<proteinExistence type="predicted"/>
<dbReference type="GO" id="GO:0005249">
    <property type="term" value="F:voltage-gated potassium channel activity"/>
    <property type="evidence" value="ECO:0007669"/>
    <property type="project" value="InterPro"/>
</dbReference>
<dbReference type="PANTHER" id="PTHR11537">
    <property type="entry name" value="VOLTAGE-GATED POTASSIUM CHANNEL"/>
    <property type="match status" value="1"/>
</dbReference>
<name>A0A1M7E3R5_9FIRM</name>
<feature type="coiled-coil region" evidence="11">
    <location>
        <begin position="226"/>
        <end position="253"/>
    </location>
</feature>
<dbReference type="GO" id="GO:0008076">
    <property type="term" value="C:voltage-gated potassium channel complex"/>
    <property type="evidence" value="ECO:0007669"/>
    <property type="project" value="InterPro"/>
</dbReference>
<keyword evidence="9 12" id="KW-0472">Membrane</keyword>
<comment type="caution">
    <text evidence="14">The sequence shown here is derived from an EMBL/GenBank/DDBJ whole genome shotgun (WGS) entry which is preliminary data.</text>
</comment>
<dbReference type="PRINTS" id="PR01333">
    <property type="entry name" value="2POREKCHANEL"/>
</dbReference>
<reference evidence="15 16" key="1">
    <citation type="submission" date="2016-11" db="EMBL/GenBank/DDBJ databases">
        <authorList>
            <person name="Varghese N."/>
            <person name="Submissions S."/>
        </authorList>
    </citation>
    <scope>NUCLEOTIDE SEQUENCE [LARGE SCALE GENOMIC DNA]</scope>
    <source>
        <strain evidence="15 16">FD</strain>
    </source>
</reference>
<accession>A0A1M7E3R5</accession>
<keyword evidence="3" id="KW-0633">Potassium transport</keyword>
<feature type="transmembrane region" description="Helical" evidence="12">
    <location>
        <begin position="196"/>
        <end position="220"/>
    </location>
</feature>
<keyword evidence="8" id="KW-0406">Ion transport</keyword>
<sequence length="256" mass="29215">MREQIYKVVKKAEPGDVISKYYDVFIMVVAFISVCPLMFKESNSMLVMIDTITVYILFTDYIFNWITYDYKIKKDSPWVFVAYPFTPFALIDLVSILPSLGLLGAGFRILRVLRVFKVLYYSKTFSYVANVFKNERKTLGYVLIIALAYIFVSALAMFAYEPDTFDNFFEALYWATTALTTVGYGDVYPVTEVGRLISMISSLFGIAVIAMPAGVVTAGFMDEIGRAKELERLEKAKKEGKNLDEVIEEELEEQNE</sequence>
<evidence type="ECO:0000256" key="1">
    <source>
        <dbReference type="ARBA" id="ARBA00004141"/>
    </source>
</evidence>
<dbReference type="Pfam" id="PF00520">
    <property type="entry name" value="Ion_trans"/>
    <property type="match status" value="1"/>
</dbReference>
<evidence type="ECO:0000256" key="7">
    <source>
        <dbReference type="ARBA" id="ARBA00022989"/>
    </source>
</evidence>
<dbReference type="PANTHER" id="PTHR11537:SF254">
    <property type="entry name" value="POTASSIUM VOLTAGE-GATED CHANNEL PROTEIN SHAB"/>
    <property type="match status" value="1"/>
</dbReference>
<keyword evidence="5" id="KW-0631">Potassium channel</keyword>
<evidence type="ECO:0000256" key="5">
    <source>
        <dbReference type="ARBA" id="ARBA00022826"/>
    </source>
</evidence>
<gene>
    <name evidence="14" type="ORF">H0N91_04965</name>
    <name evidence="15" type="ORF">SAMN04515649_108180</name>
</gene>
<keyword evidence="7 12" id="KW-1133">Transmembrane helix</keyword>
<evidence type="ECO:0000313" key="15">
    <source>
        <dbReference type="EMBL" id="SHL86384.1"/>
    </source>
</evidence>
<keyword evidence="4 12" id="KW-0812">Transmembrane</keyword>
<feature type="transmembrane region" description="Helical" evidence="12">
    <location>
        <begin position="45"/>
        <end position="66"/>
    </location>
</feature>
<evidence type="ECO:0000313" key="16">
    <source>
        <dbReference type="Proteomes" id="UP000184012"/>
    </source>
</evidence>
<dbReference type="GO" id="GO:0001508">
    <property type="term" value="P:action potential"/>
    <property type="evidence" value="ECO:0007669"/>
    <property type="project" value="TreeGrafter"/>
</dbReference>
<evidence type="ECO:0000256" key="12">
    <source>
        <dbReference type="SAM" id="Phobius"/>
    </source>
</evidence>
<keyword evidence="11" id="KW-0175">Coiled coil</keyword>
<evidence type="ECO:0000256" key="2">
    <source>
        <dbReference type="ARBA" id="ARBA00022448"/>
    </source>
</evidence>
<dbReference type="SUPFAM" id="SSF81324">
    <property type="entry name" value="Voltage-gated potassium channels"/>
    <property type="match status" value="1"/>
</dbReference>
<evidence type="ECO:0000256" key="9">
    <source>
        <dbReference type="ARBA" id="ARBA00023136"/>
    </source>
</evidence>
<dbReference type="EMBL" id="JACCKS010000004">
    <property type="protein sequence ID" value="NZA37505.1"/>
    <property type="molecule type" value="Genomic_DNA"/>
</dbReference>
<keyword evidence="6" id="KW-0630">Potassium</keyword>
<evidence type="ECO:0000313" key="17">
    <source>
        <dbReference type="Proteomes" id="UP000586254"/>
    </source>
</evidence>
<keyword evidence="10 15" id="KW-0407">Ion channel</keyword>
<dbReference type="PRINTS" id="PR00169">
    <property type="entry name" value="KCHANNEL"/>
</dbReference>
<dbReference type="RefSeq" id="WP_070081224.1">
    <property type="nucleotide sequence ID" value="NZ_CABJAI010000005.1"/>
</dbReference>
<comment type="subcellular location">
    <subcellularLocation>
        <location evidence="1">Membrane</location>
        <topology evidence="1">Multi-pass membrane protein</topology>
    </subcellularLocation>
</comment>
<evidence type="ECO:0000256" key="4">
    <source>
        <dbReference type="ARBA" id="ARBA00022692"/>
    </source>
</evidence>
<evidence type="ECO:0000256" key="8">
    <source>
        <dbReference type="ARBA" id="ARBA00023065"/>
    </source>
</evidence>
<organism evidence="14 17">
    <name type="scientific">Eubacterium callanderi</name>
    <dbReference type="NCBI Taxonomy" id="53442"/>
    <lineage>
        <taxon>Bacteria</taxon>
        <taxon>Bacillati</taxon>
        <taxon>Bacillota</taxon>
        <taxon>Clostridia</taxon>
        <taxon>Eubacteriales</taxon>
        <taxon>Eubacteriaceae</taxon>
        <taxon>Eubacterium</taxon>
    </lineage>
</organism>
<dbReference type="InterPro" id="IPR028325">
    <property type="entry name" value="VG_K_chnl"/>
</dbReference>
<reference evidence="14 17" key="2">
    <citation type="submission" date="2020-07" db="EMBL/GenBank/DDBJ databases">
        <title>Organ Donor 1.</title>
        <authorList>
            <person name="Marsh A.J."/>
            <person name="Azcarate-Peril M.A."/>
        </authorList>
    </citation>
    <scope>NUCLEOTIDE SEQUENCE [LARGE SCALE GENOMIC DNA]</scope>
    <source>
        <strain evidence="14 17">AMC0717</strain>
    </source>
</reference>
<feature type="transmembrane region" description="Helical" evidence="12">
    <location>
        <begin position="21"/>
        <end position="39"/>
    </location>
</feature>
<keyword evidence="2" id="KW-0813">Transport</keyword>
<dbReference type="InterPro" id="IPR003280">
    <property type="entry name" value="2pore_dom_K_chnl"/>
</dbReference>
<dbReference type="Proteomes" id="UP000586254">
    <property type="component" value="Unassembled WGS sequence"/>
</dbReference>
<evidence type="ECO:0000256" key="3">
    <source>
        <dbReference type="ARBA" id="ARBA00022538"/>
    </source>
</evidence>
<feature type="domain" description="Ion transport" evidence="13">
    <location>
        <begin position="20"/>
        <end position="221"/>
    </location>
</feature>
<dbReference type="InterPro" id="IPR005821">
    <property type="entry name" value="Ion_trans_dom"/>
</dbReference>
<evidence type="ECO:0000313" key="14">
    <source>
        <dbReference type="EMBL" id="NZA37505.1"/>
    </source>
</evidence>
<dbReference type="Proteomes" id="UP000184012">
    <property type="component" value="Unassembled WGS sequence"/>
</dbReference>
<evidence type="ECO:0000256" key="10">
    <source>
        <dbReference type="ARBA" id="ARBA00023303"/>
    </source>
</evidence>
<dbReference type="AlphaFoldDB" id="A0A1M7E3R5"/>
<feature type="transmembrane region" description="Helical" evidence="12">
    <location>
        <begin position="141"/>
        <end position="160"/>
    </location>
</feature>
<evidence type="ECO:0000259" key="13">
    <source>
        <dbReference type="Pfam" id="PF00520"/>
    </source>
</evidence>
<dbReference type="Gene3D" id="1.10.287.70">
    <property type="match status" value="1"/>
</dbReference>